<accession>A0ACC0GW37</accession>
<dbReference type="Proteomes" id="UP001060215">
    <property type="component" value="Chromosome 9"/>
</dbReference>
<organism evidence="1 2">
    <name type="scientific">Camellia lanceoleosa</name>
    <dbReference type="NCBI Taxonomy" id="1840588"/>
    <lineage>
        <taxon>Eukaryota</taxon>
        <taxon>Viridiplantae</taxon>
        <taxon>Streptophyta</taxon>
        <taxon>Embryophyta</taxon>
        <taxon>Tracheophyta</taxon>
        <taxon>Spermatophyta</taxon>
        <taxon>Magnoliopsida</taxon>
        <taxon>eudicotyledons</taxon>
        <taxon>Gunneridae</taxon>
        <taxon>Pentapetalae</taxon>
        <taxon>asterids</taxon>
        <taxon>Ericales</taxon>
        <taxon>Theaceae</taxon>
        <taxon>Camellia</taxon>
    </lineage>
</organism>
<comment type="caution">
    <text evidence="1">The sequence shown here is derived from an EMBL/GenBank/DDBJ whole genome shotgun (WGS) entry which is preliminary data.</text>
</comment>
<sequence>MEKTRRFLTAALVFLVLNQSISSIAITNLTTDQSALLFFKASIILDPYNILADNWSTTSLVCTWAGITCGVLHERVISLNLSDMGLTGSLSPHLGNLSFLSLLDISFNHFYGQIPKEFARLHRLKQVNFGYNNFVGDLNSYSWFGNLPDLQYLLLHQNNFTGTIGSSLCNMSKLEGLTLGFNSLHGNIPDEIGKLSNLKFLNLENNQITGSIPSAMFFNMSSLQSIDLTANNFYGEIPSSLYKCRKLQYLSLSFNSLNGSVPREIGNLTMLKESYIGHNDFKGGIPSEVGNLVNLEIFSAGSSSLTGAIPSFIFNMSSLRVIHLTNNRLSGSLPLDIQYDLPFLEELQLQSNQLSGKFPPGLWECKGLKRLLLSFNDFTGSISKNIGNLTLLRDLYLGDNKLTGALPEEIGNLNLEILSIPSAGLTGSIPSQIFNKSTRRFISLSSNKLSGHLPSSLGLWIPNRKIDLSWNQLSGEIPSTIGRAQTLVTLSLAHNKLQGPIPQSLGNLINLEFLDLSNNNLSRGIPQSLEALRNLQHLNLSFNNLQGEIPTGGHFANFTAVSFMQNSGLCGAPRLQLPPCKTNKSRKSLDLLTYILPSIAFAISVAAFVWMRYRKVNMVLPIRVDSMTHSWRGFSYQELVQATNPFSESNILGTGFGSVVTLFLQENYDLMEIPSSFFECMPVLQVLDLSHTSIKSLPASISGLVSLQELFLRGCELLTELPPEIGALSKLQVLDLEGTELMYLPREISRLSKLECLKVSLYGYGKSYREVKQICKRFPAGLLASLCMLKALSIDVNPDDDEWVADVKDVTYELLKLKELMTLKLYLPEVGQLKGITSVRNFKFIVGHHKQCIISCLPHGVEEEFEKQENYLKYINGKYIPIEIQNALKYTCAFFLERHWTVKKLSEFGNENMVELKFCLLVECNELQTIIDGREFCTDGDQTYESGVDKKLVFDSLEYLGIHCMMNLRSIWEGPIGKGCLSKLKYMALHSCPNLTSIFTTSLLGNLNNLDELIIEDCPQINSLVSQESSCSEPNSFLPSLKKISLLDLPELVSISSGLLFAPKLERIIIYACPMLESLSPMELSSNDLKVIKGEIEWWNSLKWLESDWSSRQKDYMANVFVELRRDASLMDQLAESGHAM</sequence>
<protein>
    <submittedName>
        <fullName evidence="1">LRR receptor-like serine/threonine-protein kinase EFR</fullName>
    </submittedName>
</protein>
<gene>
    <name evidence="1" type="ORF">LOK49_LG08G01717</name>
</gene>
<reference evidence="1 2" key="1">
    <citation type="journal article" date="2022" name="Plant J.">
        <title>Chromosome-level genome of Camellia lanceoleosa provides a valuable resource for understanding genome evolution and self-incompatibility.</title>
        <authorList>
            <person name="Gong W."/>
            <person name="Xiao S."/>
            <person name="Wang L."/>
            <person name="Liao Z."/>
            <person name="Chang Y."/>
            <person name="Mo W."/>
            <person name="Hu G."/>
            <person name="Li W."/>
            <person name="Zhao G."/>
            <person name="Zhu H."/>
            <person name="Hu X."/>
            <person name="Ji K."/>
            <person name="Xiang X."/>
            <person name="Song Q."/>
            <person name="Yuan D."/>
            <person name="Jin S."/>
            <person name="Zhang L."/>
        </authorList>
    </citation>
    <scope>NUCLEOTIDE SEQUENCE [LARGE SCALE GENOMIC DNA]</scope>
    <source>
        <strain evidence="1">SQ_2022a</strain>
    </source>
</reference>
<evidence type="ECO:0000313" key="1">
    <source>
        <dbReference type="EMBL" id="KAI8004762.1"/>
    </source>
</evidence>
<proteinExistence type="predicted"/>
<dbReference type="EMBL" id="CM045766">
    <property type="protein sequence ID" value="KAI8004762.1"/>
    <property type="molecule type" value="Genomic_DNA"/>
</dbReference>
<keyword evidence="2" id="KW-1185">Reference proteome</keyword>
<evidence type="ECO:0000313" key="2">
    <source>
        <dbReference type="Proteomes" id="UP001060215"/>
    </source>
</evidence>
<name>A0ACC0GW37_9ERIC</name>